<dbReference type="EMBL" id="CP069450">
    <property type="protein sequence ID" value="QRO48535.1"/>
    <property type="molecule type" value="Genomic_DNA"/>
</dbReference>
<accession>A0ABX7H2A3</accession>
<dbReference type="SUPFAM" id="SSF55909">
    <property type="entry name" value="Pentein"/>
    <property type="match status" value="1"/>
</dbReference>
<dbReference type="Proteomes" id="UP000654720">
    <property type="component" value="Chromosome"/>
</dbReference>
<evidence type="ECO:0000313" key="3">
    <source>
        <dbReference type="Proteomes" id="UP000654720"/>
    </source>
</evidence>
<protein>
    <submittedName>
        <fullName evidence="2">Agmatine deiminase family protein</fullName>
    </submittedName>
</protein>
<dbReference type="InterPro" id="IPR007466">
    <property type="entry name" value="Peptidyl-Arg-deiminase_porph"/>
</dbReference>
<gene>
    <name evidence="2" type="ORF">I6J59_11240</name>
</gene>
<dbReference type="Gene3D" id="3.75.10.10">
    <property type="entry name" value="L-arginine/glycine Amidinotransferase, Chain A"/>
    <property type="match status" value="1"/>
</dbReference>
<organism evidence="2 3">
    <name type="scientific">Butyricimonas virosa</name>
    <dbReference type="NCBI Taxonomy" id="544645"/>
    <lineage>
        <taxon>Bacteria</taxon>
        <taxon>Pseudomonadati</taxon>
        <taxon>Bacteroidota</taxon>
        <taxon>Bacteroidia</taxon>
        <taxon>Bacteroidales</taxon>
        <taxon>Odoribacteraceae</taxon>
        <taxon>Butyricimonas</taxon>
    </lineage>
</organism>
<dbReference type="Pfam" id="PF04371">
    <property type="entry name" value="PAD_porph"/>
    <property type="match status" value="1"/>
</dbReference>
<proteinExistence type="predicted"/>
<evidence type="ECO:0000256" key="1">
    <source>
        <dbReference type="ARBA" id="ARBA00022801"/>
    </source>
</evidence>
<dbReference type="RefSeq" id="WP_167330651.1">
    <property type="nucleotide sequence ID" value="NZ_CP069450.1"/>
</dbReference>
<sequence length="255" mass="29583">MDELKIPYGKIYDAKDIWARDFMPIQLEENIFLKYQYAPDYLVRIEKRKSYITDCAEACRKLGIQYRETDIVIDGGNVVLCGDNVIMTDKVFAENNTDKHDVDFHKQLEDIFGHKVIIIPWHATGELDDEEADVYGHADGFIKYCGGNRILMGNHRDSDEEEAILIRKVLEENGYVVTEMLFTVQEPRYDLNWAYINFLQVGNNIILPKFGINEDEQAKRFVQTAFPYCRVRQIDCNAIAKDGGALHCITWNIRK</sequence>
<dbReference type="GeneID" id="93098879"/>
<name>A0ABX7H2A3_9BACT</name>
<keyword evidence="1" id="KW-0378">Hydrolase</keyword>
<dbReference type="PANTHER" id="PTHR31377:SF0">
    <property type="entry name" value="AGMATINE DEIMINASE-RELATED"/>
    <property type="match status" value="1"/>
</dbReference>
<keyword evidence="3" id="KW-1185">Reference proteome</keyword>
<dbReference type="PANTHER" id="PTHR31377">
    <property type="entry name" value="AGMATINE DEIMINASE-RELATED"/>
    <property type="match status" value="1"/>
</dbReference>
<reference evidence="2 3" key="1">
    <citation type="submission" date="2021-02" db="EMBL/GenBank/DDBJ databases">
        <title>FDA dAtabase for Regulatory Grade micrObial Sequences (FDA-ARGOS): Supporting development and validation of Infectious Disease Dx tests.</title>
        <authorList>
            <person name="Carlson P."/>
            <person name="Fischbach M."/>
            <person name="Hastie J."/>
            <person name="Bilen M."/>
            <person name="Cheng A."/>
            <person name="Tallon L."/>
            <person name="Sadzewicz L."/>
            <person name="Zhao X."/>
            <person name="Boylan J."/>
            <person name="Ott S."/>
            <person name="Bowen H."/>
            <person name="Vavikolanu K."/>
            <person name="Mehta A."/>
            <person name="Aluvathingal J."/>
            <person name="Nadendla S."/>
            <person name="Yan Y."/>
            <person name="Sichtig H."/>
        </authorList>
    </citation>
    <scope>NUCLEOTIDE SEQUENCE [LARGE SCALE GENOMIC DNA]</scope>
    <source>
        <strain evidence="2 3">FDAARGOS_1229</strain>
    </source>
</reference>
<evidence type="ECO:0000313" key="2">
    <source>
        <dbReference type="EMBL" id="QRO48535.1"/>
    </source>
</evidence>